<dbReference type="EMBL" id="JBEPMU010000004">
    <property type="protein sequence ID" value="MET3653082.1"/>
    <property type="molecule type" value="Genomic_DNA"/>
</dbReference>
<evidence type="ECO:0000256" key="1">
    <source>
        <dbReference type="SAM" id="MobiDB-lite"/>
    </source>
</evidence>
<reference evidence="3 4" key="1">
    <citation type="submission" date="2024-06" db="EMBL/GenBank/DDBJ databases">
        <title>Sorghum-associated microbial communities from plants grown in Nebraska, USA.</title>
        <authorList>
            <person name="Schachtman D."/>
        </authorList>
    </citation>
    <scope>NUCLEOTIDE SEQUENCE [LARGE SCALE GENOMIC DNA]</scope>
    <source>
        <strain evidence="3 4">1073</strain>
    </source>
</reference>
<accession>A0ABV2JW74</accession>
<comment type="caution">
    <text evidence="3">The sequence shown here is derived from an EMBL/GenBank/DDBJ whole genome shotgun (WGS) entry which is preliminary data.</text>
</comment>
<evidence type="ECO:0008006" key="5">
    <source>
        <dbReference type="Google" id="ProtNLM"/>
    </source>
</evidence>
<keyword evidence="4" id="KW-1185">Reference proteome</keyword>
<dbReference type="RefSeq" id="WP_354014480.1">
    <property type="nucleotide sequence ID" value="NZ_JBEPMU010000004.1"/>
</dbReference>
<evidence type="ECO:0000313" key="3">
    <source>
        <dbReference type="EMBL" id="MET3653082.1"/>
    </source>
</evidence>
<protein>
    <recommendedName>
        <fullName evidence="5">Lipoprotein</fullName>
    </recommendedName>
</protein>
<name>A0ABV2JW74_9GAMM</name>
<evidence type="ECO:0000313" key="4">
    <source>
        <dbReference type="Proteomes" id="UP001549184"/>
    </source>
</evidence>
<feature type="compositionally biased region" description="Pro residues" evidence="1">
    <location>
        <begin position="19"/>
        <end position="30"/>
    </location>
</feature>
<dbReference type="Proteomes" id="UP001549184">
    <property type="component" value="Unassembled WGS sequence"/>
</dbReference>
<feature type="signal peptide" evidence="2">
    <location>
        <begin position="1"/>
        <end position="21"/>
    </location>
</feature>
<sequence>MRHFLALLPLALLAACSPSSPPPDQKPPQPKATAIAQDTPDNAELGSPQWYEWVDDRLHISDDGHGPDRGSSEWNNAVQHKLGQEAPQSPLGSPQWQQAVDALLRTRPAM</sequence>
<organism evidence="3 4">
    <name type="scientific">Dyella japonica</name>
    <dbReference type="NCBI Taxonomy" id="231455"/>
    <lineage>
        <taxon>Bacteria</taxon>
        <taxon>Pseudomonadati</taxon>
        <taxon>Pseudomonadota</taxon>
        <taxon>Gammaproteobacteria</taxon>
        <taxon>Lysobacterales</taxon>
        <taxon>Rhodanobacteraceae</taxon>
        <taxon>Dyella</taxon>
    </lineage>
</organism>
<feature type="region of interest" description="Disordered" evidence="1">
    <location>
        <begin position="17"/>
        <end position="98"/>
    </location>
</feature>
<dbReference type="PROSITE" id="PS51257">
    <property type="entry name" value="PROKAR_LIPOPROTEIN"/>
    <property type="match status" value="1"/>
</dbReference>
<feature type="compositionally biased region" description="Basic and acidic residues" evidence="1">
    <location>
        <begin position="54"/>
        <end position="71"/>
    </location>
</feature>
<evidence type="ECO:0000256" key="2">
    <source>
        <dbReference type="SAM" id="SignalP"/>
    </source>
</evidence>
<keyword evidence="2" id="KW-0732">Signal</keyword>
<gene>
    <name evidence="3" type="ORF">ABIC75_002818</name>
</gene>
<proteinExistence type="predicted"/>
<feature type="chain" id="PRO_5047340182" description="Lipoprotein" evidence="2">
    <location>
        <begin position="22"/>
        <end position="110"/>
    </location>
</feature>
<feature type="compositionally biased region" description="Polar residues" evidence="1">
    <location>
        <begin position="86"/>
        <end position="98"/>
    </location>
</feature>